<dbReference type="RefSeq" id="WP_113958302.1">
    <property type="nucleotide sequence ID" value="NZ_QNRR01000003.1"/>
</dbReference>
<protein>
    <recommendedName>
        <fullName evidence="3">Succinylglutamate desuccinylase/aspartoacylase family protein</fullName>
    </recommendedName>
</protein>
<sequence length="248" mass="27489">MNSALQLLPEDARLERSSARRRNAPESIFIPKIVCPPRDGKATWKFGVFGGMHGDEEAGILASHELADWALTLPEELQDFELHFYPVCNPTGRAVGTRHSMGGYDLNREFWVGSSQPEVAYLEGEIRREVYDGLISLHTDDESAGIYGFASGALLSQQILEPALEAADKIIPRNPSPYIDGFAAERGIITEGYFGVLSAPPEQRPHALEIVFETPDYVRMELQVQATVAAVKSILSEYRRLQAYAPNL</sequence>
<reference evidence="1 2" key="1">
    <citation type="submission" date="2018-06" db="EMBL/GenBank/DDBJ databases">
        <title>Genomic Encyclopedia of Type Strains, Phase IV (KMG-IV): sequencing the most valuable type-strain genomes for metagenomic binning, comparative biology and taxonomic classification.</title>
        <authorList>
            <person name="Goeker M."/>
        </authorList>
    </citation>
    <scope>NUCLEOTIDE SEQUENCE [LARGE SCALE GENOMIC DNA]</scope>
    <source>
        <strain evidence="1 2">DSM 25532</strain>
    </source>
</reference>
<evidence type="ECO:0008006" key="3">
    <source>
        <dbReference type="Google" id="ProtNLM"/>
    </source>
</evidence>
<name>A0A366HQS8_9BACT</name>
<dbReference type="Proteomes" id="UP000253426">
    <property type="component" value="Unassembled WGS sequence"/>
</dbReference>
<evidence type="ECO:0000313" key="2">
    <source>
        <dbReference type="Proteomes" id="UP000253426"/>
    </source>
</evidence>
<dbReference type="OrthoDB" id="184972at2"/>
<dbReference type="SUPFAM" id="SSF53187">
    <property type="entry name" value="Zn-dependent exopeptidases"/>
    <property type="match status" value="1"/>
</dbReference>
<evidence type="ECO:0000313" key="1">
    <source>
        <dbReference type="EMBL" id="RBP45168.1"/>
    </source>
</evidence>
<gene>
    <name evidence="1" type="ORF">DES53_103165</name>
</gene>
<dbReference type="Gene3D" id="3.40.630.10">
    <property type="entry name" value="Zn peptidases"/>
    <property type="match status" value="1"/>
</dbReference>
<proteinExistence type="predicted"/>
<dbReference type="AlphaFoldDB" id="A0A366HQS8"/>
<organism evidence="1 2">
    <name type="scientific">Roseimicrobium gellanilyticum</name>
    <dbReference type="NCBI Taxonomy" id="748857"/>
    <lineage>
        <taxon>Bacteria</taxon>
        <taxon>Pseudomonadati</taxon>
        <taxon>Verrucomicrobiota</taxon>
        <taxon>Verrucomicrobiia</taxon>
        <taxon>Verrucomicrobiales</taxon>
        <taxon>Verrucomicrobiaceae</taxon>
        <taxon>Roseimicrobium</taxon>
    </lineage>
</organism>
<dbReference type="EMBL" id="QNRR01000003">
    <property type="protein sequence ID" value="RBP45168.1"/>
    <property type="molecule type" value="Genomic_DNA"/>
</dbReference>
<accession>A0A366HQS8</accession>
<comment type="caution">
    <text evidence="1">The sequence shown here is derived from an EMBL/GenBank/DDBJ whole genome shotgun (WGS) entry which is preliminary data.</text>
</comment>
<keyword evidence="2" id="KW-1185">Reference proteome</keyword>